<evidence type="ECO:0000256" key="1">
    <source>
        <dbReference type="ARBA" id="ARBA00023015"/>
    </source>
</evidence>
<gene>
    <name evidence="5" type="ORF">FSB73_04615</name>
</gene>
<dbReference type="Pfam" id="PF07883">
    <property type="entry name" value="Cupin_2"/>
    <property type="match status" value="1"/>
</dbReference>
<keyword evidence="3" id="KW-0804">Transcription</keyword>
<keyword evidence="1" id="KW-0805">Transcription regulation</keyword>
<dbReference type="InterPro" id="IPR018060">
    <property type="entry name" value="HTH_AraC"/>
</dbReference>
<protein>
    <submittedName>
        <fullName evidence="5">AraC family transcriptional regulator</fullName>
    </submittedName>
</protein>
<dbReference type="InterPro" id="IPR011051">
    <property type="entry name" value="RmlC_Cupin_sf"/>
</dbReference>
<dbReference type="InterPro" id="IPR013096">
    <property type="entry name" value="Cupin_2"/>
</dbReference>
<proteinExistence type="predicted"/>
<accession>A0A5B8VHV4</accession>
<dbReference type="SUPFAM" id="SSF51182">
    <property type="entry name" value="RmlC-like cupins"/>
    <property type="match status" value="1"/>
</dbReference>
<dbReference type="InterPro" id="IPR014710">
    <property type="entry name" value="RmlC-like_jellyroll"/>
</dbReference>
<dbReference type="InterPro" id="IPR009057">
    <property type="entry name" value="Homeodomain-like_sf"/>
</dbReference>
<evidence type="ECO:0000313" key="5">
    <source>
        <dbReference type="EMBL" id="QEC71070.1"/>
    </source>
</evidence>
<dbReference type="SMART" id="SM00342">
    <property type="entry name" value="HTH_ARAC"/>
    <property type="match status" value="1"/>
</dbReference>
<feature type="domain" description="HTH araC/xylS-type" evidence="4">
    <location>
        <begin position="189"/>
        <end position="287"/>
    </location>
</feature>
<dbReference type="PANTHER" id="PTHR43280">
    <property type="entry name" value="ARAC-FAMILY TRANSCRIPTIONAL REGULATOR"/>
    <property type="match status" value="1"/>
</dbReference>
<dbReference type="PANTHER" id="PTHR43280:SF27">
    <property type="entry name" value="TRANSCRIPTIONAL REGULATOR MTLR"/>
    <property type="match status" value="1"/>
</dbReference>
<dbReference type="GO" id="GO:0043565">
    <property type="term" value="F:sequence-specific DNA binding"/>
    <property type="evidence" value="ECO:0007669"/>
    <property type="project" value="InterPro"/>
</dbReference>
<reference evidence="5 6" key="1">
    <citation type="journal article" date="2017" name="Int. J. Syst. Evol. Microbiol.">
        <title>Arachidicoccus ginsenosidivorans sp. nov., with ginsenoside-converting activity isolated from ginseng cultivating soil.</title>
        <authorList>
            <person name="Siddiqi M.Z."/>
            <person name="Aslam Z."/>
            <person name="Im W.T."/>
        </authorList>
    </citation>
    <scope>NUCLEOTIDE SEQUENCE [LARGE SCALE GENOMIC DNA]</scope>
    <source>
        <strain evidence="5 6">Gsoil 809</strain>
    </source>
</reference>
<dbReference type="AlphaFoldDB" id="A0A5B8VHV4"/>
<organism evidence="5 6">
    <name type="scientific">Arachidicoccus ginsenosidivorans</name>
    <dbReference type="NCBI Taxonomy" id="496057"/>
    <lineage>
        <taxon>Bacteria</taxon>
        <taxon>Pseudomonadati</taxon>
        <taxon>Bacteroidota</taxon>
        <taxon>Chitinophagia</taxon>
        <taxon>Chitinophagales</taxon>
        <taxon>Chitinophagaceae</taxon>
        <taxon>Arachidicoccus</taxon>
    </lineage>
</organism>
<evidence type="ECO:0000313" key="6">
    <source>
        <dbReference type="Proteomes" id="UP000321291"/>
    </source>
</evidence>
<dbReference type="KEGG" id="agi:FSB73_04615"/>
<keyword evidence="6" id="KW-1185">Reference proteome</keyword>
<dbReference type="GO" id="GO:0003700">
    <property type="term" value="F:DNA-binding transcription factor activity"/>
    <property type="evidence" value="ECO:0007669"/>
    <property type="project" value="InterPro"/>
</dbReference>
<dbReference type="SUPFAM" id="SSF46689">
    <property type="entry name" value="Homeodomain-like"/>
    <property type="match status" value="2"/>
</dbReference>
<evidence type="ECO:0000256" key="3">
    <source>
        <dbReference type="ARBA" id="ARBA00023163"/>
    </source>
</evidence>
<evidence type="ECO:0000259" key="4">
    <source>
        <dbReference type="PROSITE" id="PS01124"/>
    </source>
</evidence>
<dbReference type="EMBL" id="CP042434">
    <property type="protein sequence ID" value="QEC71070.1"/>
    <property type="molecule type" value="Genomic_DNA"/>
</dbReference>
<evidence type="ECO:0000256" key="2">
    <source>
        <dbReference type="ARBA" id="ARBA00023125"/>
    </source>
</evidence>
<dbReference type="Gene3D" id="1.10.10.60">
    <property type="entry name" value="Homeodomain-like"/>
    <property type="match status" value="2"/>
</dbReference>
<dbReference type="Gene3D" id="2.60.120.10">
    <property type="entry name" value="Jelly Rolls"/>
    <property type="match status" value="1"/>
</dbReference>
<name>A0A5B8VHV4_9BACT</name>
<dbReference type="Pfam" id="PF12833">
    <property type="entry name" value="HTH_18"/>
    <property type="match status" value="1"/>
</dbReference>
<dbReference type="CDD" id="cd06976">
    <property type="entry name" value="cupin_MtlR-like_N"/>
    <property type="match status" value="1"/>
</dbReference>
<dbReference type="Proteomes" id="UP000321291">
    <property type="component" value="Chromosome"/>
</dbReference>
<dbReference type="RefSeq" id="WP_146780328.1">
    <property type="nucleotide sequence ID" value="NZ_CP042434.1"/>
</dbReference>
<keyword evidence="2" id="KW-0238">DNA-binding</keyword>
<dbReference type="OrthoDB" id="745435at2"/>
<dbReference type="PROSITE" id="PS01124">
    <property type="entry name" value="HTH_ARAC_FAMILY_2"/>
    <property type="match status" value="1"/>
</dbReference>
<sequence length="296" mass="34481">MKPQLLKISSNPAFSFQVRHDRVPYFYDKWHYHPEVELVYIMKGTGTQFIGNDIDRFQPGDMIMVGANLPHLWRCDQQYYEGKEGRLAESAVLHFAPQALGEPFWQMPENKAFHELLERARLGVVIEGAAKKAIVRYMKQLESASEHGRTILLLQILEAATNQEETKTILSPTTHKEDFHDKAESERMNRIYQFIFNNFQQKISLEDIAGVAHISPHSFCRFFKSKTKKSFSTFLTEVRIHHACKLLAETDHPVSDICYESGFNNFSNFNRHFKLLKHKSPLQHRQQYQQPKKGIS</sequence>